<dbReference type="EMBL" id="JBHTAR010000011">
    <property type="protein sequence ID" value="MFC7200476.1"/>
    <property type="molecule type" value="Genomic_DNA"/>
</dbReference>
<evidence type="ECO:0000313" key="3">
    <source>
        <dbReference type="Proteomes" id="UP001596447"/>
    </source>
</evidence>
<protein>
    <submittedName>
        <fullName evidence="2">Uncharacterized protein</fullName>
    </submittedName>
</protein>
<keyword evidence="1" id="KW-0812">Transmembrane</keyword>
<dbReference type="AlphaFoldDB" id="A0ABD5Z5P4"/>
<dbReference type="RefSeq" id="WP_279527256.1">
    <property type="nucleotide sequence ID" value="NZ_CP122312.1"/>
</dbReference>
<accession>A0ABD5Z5P4</accession>
<dbReference type="Pfam" id="PF24365">
    <property type="entry name" value="DUF7521"/>
    <property type="match status" value="1"/>
</dbReference>
<proteinExistence type="predicted"/>
<keyword evidence="1" id="KW-0472">Membrane</keyword>
<evidence type="ECO:0000256" key="1">
    <source>
        <dbReference type="SAM" id="Phobius"/>
    </source>
</evidence>
<evidence type="ECO:0000313" key="2">
    <source>
        <dbReference type="EMBL" id="MFC7200476.1"/>
    </source>
</evidence>
<dbReference type="Proteomes" id="UP001596447">
    <property type="component" value="Unassembled WGS sequence"/>
</dbReference>
<sequence>MSEPPELWALLVVNAILFVAGSVLTALSYRAYRRYRRQPLRSAAVGFALITIGSVLELVYEVGIRGWNDLNGRELLALQTVESLLIASGLVVMFYALAQY</sequence>
<feature type="transmembrane region" description="Helical" evidence="1">
    <location>
        <begin position="76"/>
        <end position="98"/>
    </location>
</feature>
<dbReference type="InterPro" id="IPR055943">
    <property type="entry name" value="DUF7521"/>
</dbReference>
<feature type="transmembrane region" description="Helical" evidence="1">
    <location>
        <begin position="39"/>
        <end position="56"/>
    </location>
</feature>
<name>A0ABD5Z5P4_9EURY</name>
<comment type="caution">
    <text evidence="2">The sequence shown here is derived from an EMBL/GenBank/DDBJ whole genome shotgun (WGS) entry which is preliminary data.</text>
</comment>
<keyword evidence="1" id="KW-1133">Transmembrane helix</keyword>
<keyword evidence="3" id="KW-1185">Reference proteome</keyword>
<organism evidence="2 3">
    <name type="scientific">Halospeciosus flavus</name>
    <dbReference type="NCBI Taxonomy" id="3032283"/>
    <lineage>
        <taxon>Archaea</taxon>
        <taxon>Methanobacteriati</taxon>
        <taxon>Methanobacteriota</taxon>
        <taxon>Stenosarchaea group</taxon>
        <taxon>Halobacteria</taxon>
        <taxon>Halobacteriales</taxon>
        <taxon>Halobacteriaceae</taxon>
        <taxon>Halospeciosus</taxon>
    </lineage>
</organism>
<feature type="transmembrane region" description="Helical" evidence="1">
    <location>
        <begin position="6"/>
        <end position="27"/>
    </location>
</feature>
<reference evidence="2 3" key="1">
    <citation type="journal article" date="2019" name="Int. J. Syst. Evol. Microbiol.">
        <title>The Global Catalogue of Microorganisms (GCM) 10K type strain sequencing project: providing services to taxonomists for standard genome sequencing and annotation.</title>
        <authorList>
            <consortium name="The Broad Institute Genomics Platform"/>
            <consortium name="The Broad Institute Genome Sequencing Center for Infectious Disease"/>
            <person name="Wu L."/>
            <person name="Ma J."/>
        </authorList>
    </citation>
    <scope>NUCLEOTIDE SEQUENCE [LARGE SCALE GENOMIC DNA]</scope>
    <source>
        <strain evidence="2 3">XZGYJ-43</strain>
    </source>
</reference>
<gene>
    <name evidence="2" type="ORF">ACFQJ9_13815</name>
</gene>